<proteinExistence type="predicted"/>
<evidence type="ECO:0000313" key="2">
    <source>
        <dbReference type="Proteomes" id="UP000185924"/>
    </source>
</evidence>
<dbReference type="EMBL" id="FTNM01000002">
    <property type="protein sequence ID" value="SIQ89923.1"/>
    <property type="molecule type" value="Genomic_DNA"/>
</dbReference>
<accession>A0A1N6WII3</accession>
<protein>
    <submittedName>
        <fullName evidence="1">Uncharacterized protein</fullName>
    </submittedName>
</protein>
<gene>
    <name evidence="1" type="ORF">SAMN05421545_1566</name>
</gene>
<dbReference type="OrthoDB" id="853472at2"/>
<evidence type="ECO:0000313" key="1">
    <source>
        <dbReference type="EMBL" id="SIQ89923.1"/>
    </source>
</evidence>
<keyword evidence="2" id="KW-1185">Reference proteome</keyword>
<name>A0A1N6WII3_9BACT</name>
<dbReference type="Proteomes" id="UP000185924">
    <property type="component" value="Unassembled WGS sequence"/>
</dbReference>
<sequence>MSHQPHYSPMARQLFGQFLDQEIDRDTLVGRLQEMELQLQADAGDESEDDDDELIVQTLRIRIFGGDTAGVSIREIEQDLQDLSHPNAQILMRGIAFGLAEDELEVHFE</sequence>
<dbReference type="AlphaFoldDB" id="A0A1N6WII3"/>
<dbReference type="RefSeq" id="WP_143731955.1">
    <property type="nucleotide sequence ID" value="NZ_FTNM01000002.1"/>
</dbReference>
<organism evidence="1 2">
    <name type="scientific">Pontibacter lucknowensis</name>
    <dbReference type="NCBI Taxonomy" id="1077936"/>
    <lineage>
        <taxon>Bacteria</taxon>
        <taxon>Pseudomonadati</taxon>
        <taxon>Bacteroidota</taxon>
        <taxon>Cytophagia</taxon>
        <taxon>Cytophagales</taxon>
        <taxon>Hymenobacteraceae</taxon>
        <taxon>Pontibacter</taxon>
    </lineage>
</organism>
<reference evidence="2" key="1">
    <citation type="submission" date="2017-01" db="EMBL/GenBank/DDBJ databases">
        <authorList>
            <person name="Varghese N."/>
            <person name="Submissions S."/>
        </authorList>
    </citation>
    <scope>NUCLEOTIDE SEQUENCE [LARGE SCALE GENOMIC DNA]</scope>
    <source>
        <strain evidence="2">DM9</strain>
    </source>
</reference>